<comment type="caution">
    <text evidence="2">The sequence shown here is derived from an EMBL/GenBank/DDBJ whole genome shotgun (WGS) entry which is preliminary data.</text>
</comment>
<dbReference type="OrthoDB" id="7312911at2"/>
<reference evidence="2 3" key="1">
    <citation type="submission" date="2018-04" db="EMBL/GenBank/DDBJ databases">
        <title>Genomic Encyclopedia of Type Strains, Phase III (KMG-III): the genomes of soil and plant-associated and newly described type strains.</title>
        <authorList>
            <person name="Whitman W."/>
        </authorList>
    </citation>
    <scope>NUCLEOTIDE SEQUENCE [LARGE SCALE GENOMIC DNA]</scope>
    <source>
        <strain evidence="2 3">KA25</strain>
    </source>
</reference>
<accession>A0A2T5K8F9</accession>
<name>A0A2T5K8F9_9RHOB</name>
<dbReference type="Proteomes" id="UP000244060">
    <property type="component" value="Unassembled WGS sequence"/>
</dbReference>
<evidence type="ECO:0000313" key="2">
    <source>
        <dbReference type="EMBL" id="PTR18707.1"/>
    </source>
</evidence>
<evidence type="ECO:0000313" key="3">
    <source>
        <dbReference type="Proteomes" id="UP000244060"/>
    </source>
</evidence>
<dbReference type="EMBL" id="QAOT01000007">
    <property type="protein sequence ID" value="PTR18707.1"/>
    <property type="molecule type" value="Genomic_DNA"/>
</dbReference>
<protein>
    <submittedName>
        <fullName evidence="2">Flagellar hook-associated protein 3 FlgL</fullName>
    </submittedName>
</protein>
<dbReference type="Pfam" id="PF00700">
    <property type="entry name" value="Flagellin_C"/>
    <property type="match status" value="1"/>
</dbReference>
<gene>
    <name evidence="2" type="ORF">C8J28_107131</name>
</gene>
<feature type="domain" description="Flagellin C-terminal" evidence="1">
    <location>
        <begin position="264"/>
        <end position="333"/>
    </location>
</feature>
<keyword evidence="2" id="KW-0282">Flagellum</keyword>
<evidence type="ECO:0000259" key="1">
    <source>
        <dbReference type="Pfam" id="PF00700"/>
    </source>
</evidence>
<sequence>MSAVSLGDLARTFMLRRQNVALKADAQRLSTEVITGLAADTRRKVGGDLAVLNSMDSSLALLAARSSITTETAMTASAMQTALAQMDGVASGLSLDLLSLTPGGSSTTIDQLGEQAEDAFRSAVSALNTQVGDRSIFGGTRPQAAAVVDADALLGLLDTVAAGAASAADVQTAIGNWFDSPAGYAGLAYGGGDVLAPVTVGPGEKVTLGVTANDPALRETLKGLAMAAMLNRGALAGASADRAELAQIAGKVLVQGHGERVDLAARLGRTEARIDQAASAAAAEATALKIARKDLLGIDEYEAASRLQATQSQLETLYSLTARLSRLSLTDYL</sequence>
<keyword evidence="3" id="KW-1185">Reference proteome</keyword>
<dbReference type="SUPFAM" id="SSF64518">
    <property type="entry name" value="Phase 1 flagellin"/>
    <property type="match status" value="1"/>
</dbReference>
<dbReference type="InterPro" id="IPR046358">
    <property type="entry name" value="Flagellin_C"/>
</dbReference>
<proteinExistence type="predicted"/>
<dbReference type="AlphaFoldDB" id="A0A2T5K8F9"/>
<organism evidence="2 3">
    <name type="scientific">Cereibacter azotoformans</name>
    <dbReference type="NCBI Taxonomy" id="43057"/>
    <lineage>
        <taxon>Bacteria</taxon>
        <taxon>Pseudomonadati</taxon>
        <taxon>Pseudomonadota</taxon>
        <taxon>Alphaproteobacteria</taxon>
        <taxon>Rhodobacterales</taxon>
        <taxon>Paracoccaceae</taxon>
        <taxon>Cereibacter</taxon>
    </lineage>
</organism>
<keyword evidence="2" id="KW-0969">Cilium</keyword>
<keyword evidence="2" id="KW-0966">Cell projection</keyword>
<dbReference type="RefSeq" id="WP_108220898.1">
    <property type="nucleotide sequence ID" value="NZ_CP090021.1"/>
</dbReference>